<accession>A0A2D4MBH6</accession>
<proteinExistence type="predicted"/>
<reference evidence="1" key="2">
    <citation type="submission" date="2017-11" db="EMBL/GenBank/DDBJ databases">
        <title>Coralsnake Venomics: Analyses of Venom Gland Transcriptomes and Proteomes of Six Brazilian Taxa.</title>
        <authorList>
            <person name="Aird S.D."/>
            <person name="Jorge da Silva N."/>
            <person name="Qiu L."/>
            <person name="Villar-Briones A."/>
            <person name="Aparecida-Saddi V."/>
            <person name="Campos-Telles M.P."/>
            <person name="Grau M."/>
            <person name="Mikheyev A.S."/>
        </authorList>
    </citation>
    <scope>NUCLEOTIDE SEQUENCE</scope>
    <source>
        <tissue evidence="1">Venom_gland</tissue>
    </source>
</reference>
<organism evidence="1">
    <name type="scientific">Micrurus spixii</name>
    <name type="common">Amazon coral snake</name>
    <dbReference type="NCBI Taxonomy" id="129469"/>
    <lineage>
        <taxon>Eukaryota</taxon>
        <taxon>Metazoa</taxon>
        <taxon>Chordata</taxon>
        <taxon>Craniata</taxon>
        <taxon>Vertebrata</taxon>
        <taxon>Euteleostomi</taxon>
        <taxon>Lepidosauria</taxon>
        <taxon>Squamata</taxon>
        <taxon>Bifurcata</taxon>
        <taxon>Unidentata</taxon>
        <taxon>Episquamata</taxon>
        <taxon>Toxicofera</taxon>
        <taxon>Serpentes</taxon>
        <taxon>Colubroidea</taxon>
        <taxon>Elapidae</taxon>
        <taxon>Elapinae</taxon>
        <taxon>Micrurus</taxon>
    </lineage>
</organism>
<dbReference type="EMBL" id="IACM01091105">
    <property type="protein sequence ID" value="LAB30359.1"/>
    <property type="molecule type" value="Transcribed_RNA"/>
</dbReference>
<protein>
    <submittedName>
        <fullName evidence="1">Uncharacterized protein</fullName>
    </submittedName>
</protein>
<sequence>MVWGNDNRLQDKSIMTKCKFSLFFSSVEVKTSTEEKKSYKHIEVCFQYIEGQEWETFETFRASHSAVCTWLFMQTQFTYCSYLYMIALHATPGKNTIQTRDVQVQLAWKNSKQLTFTN</sequence>
<name>A0A2D4MBH6_9SAUR</name>
<dbReference type="AlphaFoldDB" id="A0A2D4MBH6"/>
<evidence type="ECO:0000313" key="1">
    <source>
        <dbReference type="EMBL" id="LAB30359.1"/>
    </source>
</evidence>
<reference evidence="1" key="1">
    <citation type="submission" date="2017-07" db="EMBL/GenBank/DDBJ databases">
        <authorList>
            <person name="Mikheyev A."/>
            <person name="Grau M."/>
        </authorList>
    </citation>
    <scope>NUCLEOTIDE SEQUENCE</scope>
    <source>
        <tissue evidence="1">Venom_gland</tissue>
    </source>
</reference>